<dbReference type="InterPro" id="IPR011009">
    <property type="entry name" value="Kinase-like_dom_sf"/>
</dbReference>
<keyword evidence="23" id="KW-1185">Reference proteome</keyword>
<keyword evidence="12 18" id="KW-0472">Membrane</keyword>
<dbReference type="Gene3D" id="3.30.430.20">
    <property type="entry name" value="Gnk2 domain, C-X8-C-X2-C motif"/>
    <property type="match status" value="2"/>
</dbReference>
<sequence length="666" mass="73629">MLSLLFSSLLLSVALHSEASPTYTVHTCPNTTTFTPNSTYQSNLDDLLSSLSSNATSRNSYNTTTGGRDPSTASYGLFFCRGDVGSTDCQDCVQSAVKEVREKCPVEKQATIWYEECQLRYSNRSFFGASDEGPVYLLSNTANITEQDRFNQLLADTLKEAATEAAKGGPGGEKFAIRVANFSGFQTLYGLVQCTPDLSSEDCNMCLEGSISQLPSCCSGKIGARVISASCNIWYELYPFFNLTALSPPSSTGLTPPPPDTVGNPKMEGKSEISNSMIVAIVVPIAVCAVLFIVVLCILRRRAKKYNSIEQENAGHDEITTIESLQFDFAAVEAATNKFALDCKLGEGGFGEVYKGTLANGQEIAVKRLSKSSGQGMGEFKNEVLLLAKLQHRNLVRLLGFCFEGEEKLLVYEFVPNKSLDYFLYDPNRQWQLDWATRYKIIGGIARGVLYLHEDSRLRIIHRDLKASNILLDVDMGPKISDFGLARIFEVDQTRGNTSRIAGTFGYMAPEYAMHGQFSIKSDIYSFGVLVLEIVSGKKNSSFYESDRAQDLLSYAWKLWKEGTPLDFLDPTLDRTYSENEVRRCIQIGLLCVQEDPEERPTMNTIVLMFSSYSITLPLPQQPAFCNRSTTGTDDIPSTGLNFDPSTSNDLPLSINEASISEFYPR</sequence>
<keyword evidence="9" id="KW-0418">Kinase</keyword>
<dbReference type="FunFam" id="1.10.510.10:FF:000129">
    <property type="entry name" value="cysteine-rich receptor-like protein kinase 10"/>
    <property type="match status" value="1"/>
</dbReference>
<evidence type="ECO:0000256" key="15">
    <source>
        <dbReference type="ARBA" id="ARBA00047558"/>
    </source>
</evidence>
<dbReference type="InterPro" id="IPR002902">
    <property type="entry name" value="GNK2"/>
</dbReference>
<keyword evidence="5 18" id="KW-0812">Transmembrane</keyword>
<keyword evidence="2" id="KW-0723">Serine/threonine-protein kinase</keyword>
<feature type="domain" description="Gnk2-homologous" evidence="21">
    <location>
        <begin position="22"/>
        <end position="126"/>
    </location>
</feature>
<dbReference type="GO" id="GO:0005886">
    <property type="term" value="C:plasma membrane"/>
    <property type="evidence" value="ECO:0007669"/>
    <property type="project" value="TreeGrafter"/>
</dbReference>
<dbReference type="EMBL" id="BTGU01000032">
    <property type="protein sequence ID" value="GMN49783.1"/>
    <property type="molecule type" value="Genomic_DNA"/>
</dbReference>
<evidence type="ECO:0000256" key="11">
    <source>
        <dbReference type="ARBA" id="ARBA00022989"/>
    </source>
</evidence>
<keyword evidence="14" id="KW-0325">Glycoprotein</keyword>
<dbReference type="SUPFAM" id="SSF56112">
    <property type="entry name" value="Protein kinase-like (PK-like)"/>
    <property type="match status" value="1"/>
</dbReference>
<feature type="binding site" evidence="17">
    <location>
        <position position="367"/>
    </location>
    <ligand>
        <name>ATP</name>
        <dbReference type="ChEBI" id="CHEBI:30616"/>
    </ligand>
</feature>
<dbReference type="SMART" id="SM00220">
    <property type="entry name" value="S_TKc"/>
    <property type="match status" value="1"/>
</dbReference>
<evidence type="ECO:0000256" key="9">
    <source>
        <dbReference type="ARBA" id="ARBA00022777"/>
    </source>
</evidence>
<evidence type="ECO:0000256" key="18">
    <source>
        <dbReference type="SAM" id="Phobius"/>
    </source>
</evidence>
<evidence type="ECO:0000256" key="7">
    <source>
        <dbReference type="ARBA" id="ARBA00022737"/>
    </source>
</evidence>
<dbReference type="PANTHER" id="PTHR27002:SF1050">
    <property type="entry name" value="CYSTEINE-RICH RECEPTOR-LIKE PROTEIN KINASE 5"/>
    <property type="match status" value="1"/>
</dbReference>
<dbReference type="AlphaFoldDB" id="A0AA88AP71"/>
<keyword evidence="3" id="KW-0597">Phosphoprotein</keyword>
<dbReference type="Pfam" id="PF01657">
    <property type="entry name" value="Stress-antifung"/>
    <property type="match status" value="2"/>
</dbReference>
<evidence type="ECO:0000259" key="20">
    <source>
        <dbReference type="PROSITE" id="PS50011"/>
    </source>
</evidence>
<evidence type="ECO:0000256" key="16">
    <source>
        <dbReference type="ARBA" id="ARBA00047951"/>
    </source>
</evidence>
<dbReference type="Gene3D" id="1.10.510.10">
    <property type="entry name" value="Transferase(Phosphotransferase) domain 1"/>
    <property type="match status" value="1"/>
</dbReference>
<dbReference type="Pfam" id="PF07714">
    <property type="entry name" value="PK_Tyr_Ser-Thr"/>
    <property type="match status" value="1"/>
</dbReference>
<dbReference type="Proteomes" id="UP001187192">
    <property type="component" value="Unassembled WGS sequence"/>
</dbReference>
<evidence type="ECO:0000256" key="14">
    <source>
        <dbReference type="ARBA" id="ARBA00023180"/>
    </source>
</evidence>
<evidence type="ECO:0000256" key="19">
    <source>
        <dbReference type="SAM" id="SignalP"/>
    </source>
</evidence>
<dbReference type="GO" id="GO:0005524">
    <property type="term" value="F:ATP binding"/>
    <property type="evidence" value="ECO:0007669"/>
    <property type="project" value="UniProtKB-UniRule"/>
</dbReference>
<dbReference type="InterPro" id="IPR000719">
    <property type="entry name" value="Prot_kinase_dom"/>
</dbReference>
<organism evidence="22 23">
    <name type="scientific">Ficus carica</name>
    <name type="common">Common fig</name>
    <dbReference type="NCBI Taxonomy" id="3494"/>
    <lineage>
        <taxon>Eukaryota</taxon>
        <taxon>Viridiplantae</taxon>
        <taxon>Streptophyta</taxon>
        <taxon>Embryophyta</taxon>
        <taxon>Tracheophyta</taxon>
        <taxon>Spermatophyta</taxon>
        <taxon>Magnoliopsida</taxon>
        <taxon>eudicotyledons</taxon>
        <taxon>Gunneridae</taxon>
        <taxon>Pentapetalae</taxon>
        <taxon>rosids</taxon>
        <taxon>fabids</taxon>
        <taxon>Rosales</taxon>
        <taxon>Moraceae</taxon>
        <taxon>Ficeae</taxon>
        <taxon>Ficus</taxon>
    </lineage>
</organism>
<feature type="signal peptide" evidence="19">
    <location>
        <begin position="1"/>
        <end position="19"/>
    </location>
</feature>
<keyword evidence="4" id="KW-0808">Transferase</keyword>
<dbReference type="FunFam" id="3.30.430.20:FF:000002">
    <property type="entry name" value="Cysteine-rich receptor-like protein kinase 10"/>
    <property type="match status" value="1"/>
</dbReference>
<dbReference type="PANTHER" id="PTHR27002">
    <property type="entry name" value="RECEPTOR-LIKE SERINE/THREONINE-PROTEIN KINASE SD1-8"/>
    <property type="match status" value="1"/>
</dbReference>
<keyword evidence="7" id="KW-0677">Repeat</keyword>
<comment type="subcellular location">
    <subcellularLocation>
        <location evidence="1">Membrane</location>
        <topology evidence="1">Single-pass membrane protein</topology>
    </subcellularLocation>
</comment>
<evidence type="ECO:0000256" key="4">
    <source>
        <dbReference type="ARBA" id="ARBA00022679"/>
    </source>
</evidence>
<gene>
    <name evidence="22" type="ORF">TIFTF001_018948</name>
</gene>
<dbReference type="PROSITE" id="PS00108">
    <property type="entry name" value="PROTEIN_KINASE_ST"/>
    <property type="match status" value="1"/>
</dbReference>
<evidence type="ECO:0000256" key="17">
    <source>
        <dbReference type="PROSITE-ProRule" id="PRU10141"/>
    </source>
</evidence>
<dbReference type="FunFam" id="3.30.430.20:FF:000013">
    <property type="entry name" value="Cysteine-rich RLK (RECEPTOR-like protein kinase) 23"/>
    <property type="match status" value="1"/>
</dbReference>
<feature type="domain" description="Gnk2-homologous" evidence="21">
    <location>
        <begin position="132"/>
        <end position="240"/>
    </location>
</feature>
<evidence type="ECO:0000256" key="8">
    <source>
        <dbReference type="ARBA" id="ARBA00022741"/>
    </source>
</evidence>
<evidence type="ECO:0000256" key="12">
    <source>
        <dbReference type="ARBA" id="ARBA00023136"/>
    </source>
</evidence>
<dbReference type="InterPro" id="IPR038408">
    <property type="entry name" value="GNK2_sf"/>
</dbReference>
<proteinExistence type="predicted"/>
<dbReference type="InterPro" id="IPR017441">
    <property type="entry name" value="Protein_kinase_ATP_BS"/>
</dbReference>
<evidence type="ECO:0000256" key="10">
    <source>
        <dbReference type="ARBA" id="ARBA00022840"/>
    </source>
</evidence>
<evidence type="ECO:0000256" key="3">
    <source>
        <dbReference type="ARBA" id="ARBA00022553"/>
    </source>
</evidence>
<comment type="catalytic activity">
    <reaction evidence="16">
        <text>L-threonyl-[protein] + ATP = O-phospho-L-threonyl-[protein] + ADP + H(+)</text>
        <dbReference type="Rhea" id="RHEA:46608"/>
        <dbReference type="Rhea" id="RHEA-COMP:11060"/>
        <dbReference type="Rhea" id="RHEA-COMP:11605"/>
        <dbReference type="ChEBI" id="CHEBI:15378"/>
        <dbReference type="ChEBI" id="CHEBI:30013"/>
        <dbReference type="ChEBI" id="CHEBI:30616"/>
        <dbReference type="ChEBI" id="CHEBI:61977"/>
        <dbReference type="ChEBI" id="CHEBI:456216"/>
    </reaction>
</comment>
<dbReference type="GO" id="GO:0004674">
    <property type="term" value="F:protein serine/threonine kinase activity"/>
    <property type="evidence" value="ECO:0007669"/>
    <property type="project" value="UniProtKB-KW"/>
</dbReference>
<feature type="domain" description="Protein kinase" evidence="20">
    <location>
        <begin position="339"/>
        <end position="625"/>
    </location>
</feature>
<evidence type="ECO:0000313" key="22">
    <source>
        <dbReference type="EMBL" id="GMN49783.1"/>
    </source>
</evidence>
<dbReference type="InterPro" id="IPR008271">
    <property type="entry name" value="Ser/Thr_kinase_AS"/>
</dbReference>
<feature type="chain" id="PRO_5041635883" description="Cysteine-rich receptor-like protein kinase 10" evidence="19">
    <location>
        <begin position="20"/>
        <end position="666"/>
    </location>
</feature>
<evidence type="ECO:0000259" key="21">
    <source>
        <dbReference type="PROSITE" id="PS51473"/>
    </source>
</evidence>
<dbReference type="PROSITE" id="PS00107">
    <property type="entry name" value="PROTEIN_KINASE_ATP"/>
    <property type="match status" value="1"/>
</dbReference>
<keyword evidence="6 19" id="KW-0732">Signal</keyword>
<dbReference type="CDD" id="cd23509">
    <property type="entry name" value="Gnk2-like"/>
    <property type="match status" value="2"/>
</dbReference>
<reference evidence="22" key="1">
    <citation type="submission" date="2023-07" db="EMBL/GenBank/DDBJ databases">
        <title>draft genome sequence of fig (Ficus carica).</title>
        <authorList>
            <person name="Takahashi T."/>
            <person name="Nishimura K."/>
        </authorList>
    </citation>
    <scope>NUCLEOTIDE SEQUENCE</scope>
</reference>
<protein>
    <recommendedName>
        <fullName evidence="24">Cysteine-rich receptor-like protein kinase 10</fullName>
    </recommendedName>
</protein>
<keyword evidence="10 17" id="KW-0067">ATP-binding</keyword>
<keyword evidence="8 17" id="KW-0547">Nucleotide-binding</keyword>
<dbReference type="PROSITE" id="PS51473">
    <property type="entry name" value="GNK2"/>
    <property type="match status" value="2"/>
</dbReference>
<evidence type="ECO:0000256" key="6">
    <source>
        <dbReference type="ARBA" id="ARBA00022729"/>
    </source>
</evidence>
<evidence type="ECO:0000313" key="23">
    <source>
        <dbReference type="Proteomes" id="UP001187192"/>
    </source>
</evidence>
<name>A0AA88AP71_FICCA</name>
<dbReference type="GO" id="GO:0042742">
    <property type="term" value="P:defense response to bacterium"/>
    <property type="evidence" value="ECO:0007669"/>
    <property type="project" value="TreeGrafter"/>
</dbReference>
<comment type="caution">
    <text evidence="22">The sequence shown here is derived from an EMBL/GenBank/DDBJ whole genome shotgun (WGS) entry which is preliminary data.</text>
</comment>
<feature type="transmembrane region" description="Helical" evidence="18">
    <location>
        <begin position="277"/>
        <end position="299"/>
    </location>
</feature>
<evidence type="ECO:0000256" key="2">
    <source>
        <dbReference type="ARBA" id="ARBA00022527"/>
    </source>
</evidence>
<dbReference type="InterPro" id="IPR001245">
    <property type="entry name" value="Ser-Thr/Tyr_kinase_cat_dom"/>
</dbReference>
<dbReference type="Gene3D" id="3.30.200.20">
    <property type="entry name" value="Phosphorylase Kinase, domain 1"/>
    <property type="match status" value="1"/>
</dbReference>
<keyword evidence="11 18" id="KW-1133">Transmembrane helix</keyword>
<evidence type="ECO:0000256" key="5">
    <source>
        <dbReference type="ARBA" id="ARBA00022692"/>
    </source>
</evidence>
<dbReference type="PROSITE" id="PS50011">
    <property type="entry name" value="PROTEIN_KINASE_DOM"/>
    <property type="match status" value="1"/>
</dbReference>
<comment type="catalytic activity">
    <reaction evidence="15">
        <text>L-seryl-[protein] + ATP = O-phospho-L-seryl-[protein] + ADP + H(+)</text>
        <dbReference type="Rhea" id="RHEA:17989"/>
        <dbReference type="Rhea" id="RHEA-COMP:9863"/>
        <dbReference type="Rhea" id="RHEA-COMP:11604"/>
        <dbReference type="ChEBI" id="CHEBI:15378"/>
        <dbReference type="ChEBI" id="CHEBI:29999"/>
        <dbReference type="ChEBI" id="CHEBI:30616"/>
        <dbReference type="ChEBI" id="CHEBI:83421"/>
        <dbReference type="ChEBI" id="CHEBI:456216"/>
    </reaction>
</comment>
<evidence type="ECO:0000256" key="13">
    <source>
        <dbReference type="ARBA" id="ARBA00023170"/>
    </source>
</evidence>
<evidence type="ECO:0008006" key="24">
    <source>
        <dbReference type="Google" id="ProtNLM"/>
    </source>
</evidence>
<evidence type="ECO:0000256" key="1">
    <source>
        <dbReference type="ARBA" id="ARBA00004167"/>
    </source>
</evidence>
<keyword evidence="13" id="KW-0675">Receptor</keyword>
<dbReference type="FunFam" id="3.30.200.20:FF:000142">
    <property type="entry name" value="Cysteine-rich receptor-like protein kinase 10"/>
    <property type="match status" value="1"/>
</dbReference>
<accession>A0AA88AP71</accession>
<dbReference type="CDD" id="cd14066">
    <property type="entry name" value="STKc_IRAK"/>
    <property type="match status" value="1"/>
</dbReference>